<dbReference type="HOGENOM" id="CLU_2353255_0_0_2"/>
<keyword evidence="1" id="KW-1133">Transmembrane helix</keyword>
<gene>
    <name evidence="2" type="ORF">MSSIH_0395</name>
</gene>
<evidence type="ECO:0000256" key="1">
    <source>
        <dbReference type="SAM" id="Phobius"/>
    </source>
</evidence>
<dbReference type="EMBL" id="CP009507">
    <property type="protein sequence ID" value="AKB31085.1"/>
    <property type="molecule type" value="Genomic_DNA"/>
</dbReference>
<feature type="transmembrane region" description="Helical" evidence="1">
    <location>
        <begin position="58"/>
        <end position="78"/>
    </location>
</feature>
<proteinExistence type="predicted"/>
<evidence type="ECO:0000313" key="2">
    <source>
        <dbReference type="EMBL" id="AKB31085.1"/>
    </source>
</evidence>
<dbReference type="AlphaFoldDB" id="A0A0E3PAM5"/>
<protein>
    <submittedName>
        <fullName evidence="2">Uncharacterized protein</fullName>
    </submittedName>
</protein>
<dbReference type="PATRIC" id="fig|1434119.4.peg.502"/>
<sequence>MDILARDFFFALSMLFAVPVFKVGRLEKTVRILMIVSGLLSLAGLIGVPLADMNIRNIGILGYTGVSMFVFLLLGITFGRSGTRGNIDQFAVSELH</sequence>
<keyword evidence="1" id="KW-0472">Membrane</keyword>
<dbReference type="GeneID" id="60431417"/>
<dbReference type="KEGG" id="msz:MSSIH_0395"/>
<evidence type="ECO:0000313" key="3">
    <source>
        <dbReference type="Proteomes" id="UP000033092"/>
    </source>
</evidence>
<reference evidence="2 3" key="1">
    <citation type="submission" date="2014-07" db="EMBL/GenBank/DDBJ databases">
        <title>Methanogenic archaea and the global carbon cycle.</title>
        <authorList>
            <person name="Henriksen J.R."/>
            <person name="Luke J."/>
            <person name="Reinhart S."/>
            <person name="Benedict M.N."/>
            <person name="Youngblut N.D."/>
            <person name="Metcalf M.E."/>
            <person name="Whitaker R.J."/>
            <person name="Metcalf W.W."/>
        </authorList>
    </citation>
    <scope>NUCLEOTIDE SEQUENCE [LARGE SCALE GENOMIC DNA]</scope>
    <source>
        <strain evidence="2 3">HI350</strain>
    </source>
</reference>
<accession>A0A0E3PAM5</accession>
<feature type="transmembrane region" description="Helical" evidence="1">
    <location>
        <begin position="32"/>
        <end position="51"/>
    </location>
</feature>
<dbReference type="Proteomes" id="UP000033092">
    <property type="component" value="Chromosome"/>
</dbReference>
<keyword evidence="1" id="KW-0812">Transmembrane</keyword>
<organism evidence="2 3">
    <name type="scientific">Methanosarcina siciliae HI350</name>
    <dbReference type="NCBI Taxonomy" id="1434119"/>
    <lineage>
        <taxon>Archaea</taxon>
        <taxon>Methanobacteriati</taxon>
        <taxon>Methanobacteriota</taxon>
        <taxon>Stenosarchaea group</taxon>
        <taxon>Methanomicrobia</taxon>
        <taxon>Methanosarcinales</taxon>
        <taxon>Methanosarcinaceae</taxon>
        <taxon>Methanosarcina</taxon>
    </lineage>
</organism>
<name>A0A0E3PAM5_9EURY</name>
<dbReference type="RefSeq" id="WP_197080326.1">
    <property type="nucleotide sequence ID" value="NZ_CP009507.1"/>
</dbReference>